<dbReference type="InterPro" id="IPR032710">
    <property type="entry name" value="NTF2-like_dom_sf"/>
</dbReference>
<gene>
    <name evidence="2" type="ORF">ABB27_16260</name>
</gene>
<dbReference type="EMBL" id="LDJJ01000061">
    <property type="protein sequence ID" value="KRG64610.1"/>
    <property type="molecule type" value="Genomic_DNA"/>
</dbReference>
<dbReference type="Gene3D" id="3.10.450.50">
    <property type="match status" value="1"/>
</dbReference>
<sequence length="138" mass="15542">MLLLLLVPAWAWAQTPAALEQADAAWNQLRLHGDAKALAPLLADDWLLTHSDGRVQHKADYLQELATRQRRNTRIDNEDVQVRLHGDTAVITGTSVQAAVSDGKPWQGRFRFTRVWLLRDGQWQMLASHSSRLAETAP</sequence>
<feature type="domain" description="DUF4440" evidence="1">
    <location>
        <begin position="20"/>
        <end position="125"/>
    </location>
</feature>
<proteinExistence type="predicted"/>
<dbReference type="SUPFAM" id="SSF54427">
    <property type="entry name" value="NTF2-like"/>
    <property type="match status" value="1"/>
</dbReference>
<evidence type="ECO:0000313" key="3">
    <source>
        <dbReference type="Proteomes" id="UP000051863"/>
    </source>
</evidence>
<dbReference type="Pfam" id="PF14534">
    <property type="entry name" value="DUF4440"/>
    <property type="match status" value="1"/>
</dbReference>
<protein>
    <recommendedName>
        <fullName evidence="1">DUF4440 domain-containing protein</fullName>
    </recommendedName>
</protein>
<evidence type="ECO:0000259" key="1">
    <source>
        <dbReference type="Pfam" id="PF14534"/>
    </source>
</evidence>
<evidence type="ECO:0000313" key="2">
    <source>
        <dbReference type="EMBL" id="KRG64610.1"/>
    </source>
</evidence>
<dbReference type="PATRIC" id="fig|405446.3.peg.3127"/>
<reference evidence="2 3" key="1">
    <citation type="submission" date="2015-05" db="EMBL/GenBank/DDBJ databases">
        <title>Genome sequencing and analysis of members of genus Stenotrophomonas.</title>
        <authorList>
            <person name="Patil P.P."/>
            <person name="Midha S."/>
            <person name="Patil P.B."/>
        </authorList>
    </citation>
    <scope>NUCLEOTIDE SEQUENCE [LARGE SCALE GENOMIC DNA]</scope>
    <source>
        <strain evidence="2 3">DSM 18941</strain>
    </source>
</reference>
<name>A0A0R0CDG0_9GAMM</name>
<organism evidence="2 3">
    <name type="scientific">Stenotrophomonas terrae</name>
    <dbReference type="NCBI Taxonomy" id="405446"/>
    <lineage>
        <taxon>Bacteria</taxon>
        <taxon>Pseudomonadati</taxon>
        <taxon>Pseudomonadota</taxon>
        <taxon>Gammaproteobacteria</taxon>
        <taxon>Lysobacterales</taxon>
        <taxon>Lysobacteraceae</taxon>
        <taxon>Stenotrophomonas</taxon>
    </lineage>
</organism>
<dbReference type="Proteomes" id="UP000051863">
    <property type="component" value="Unassembled WGS sequence"/>
</dbReference>
<comment type="caution">
    <text evidence="2">The sequence shown here is derived from an EMBL/GenBank/DDBJ whole genome shotgun (WGS) entry which is preliminary data.</text>
</comment>
<dbReference type="InterPro" id="IPR027843">
    <property type="entry name" value="DUF4440"/>
</dbReference>
<keyword evidence="3" id="KW-1185">Reference proteome</keyword>
<dbReference type="AlphaFoldDB" id="A0A0R0CDG0"/>
<accession>A0A0R0CDG0</accession>